<dbReference type="Gene3D" id="3.90.1570.10">
    <property type="entry name" value="tt1808, chain A"/>
    <property type="match status" value="1"/>
</dbReference>
<dbReference type="EMBL" id="CP000806">
    <property type="protein sequence ID" value="ACB53581.1"/>
    <property type="molecule type" value="Genomic_DNA"/>
</dbReference>
<evidence type="ECO:0000313" key="3">
    <source>
        <dbReference type="Proteomes" id="UP000001203"/>
    </source>
</evidence>
<evidence type="ECO:0000259" key="1">
    <source>
        <dbReference type="Pfam" id="PF05685"/>
    </source>
</evidence>
<dbReference type="InterPro" id="IPR011335">
    <property type="entry name" value="Restrct_endonuc-II-like"/>
</dbReference>
<dbReference type="CDD" id="cd06260">
    <property type="entry name" value="DUF820-like"/>
    <property type="match status" value="1"/>
</dbReference>
<accession>B1WSK2</accession>
<sequence length="214" mass="24955">MYINRLLLMELIMRSPTITGINVNEFISQYGDNERYELIDGELVDMEPTGTHEQVAAFLSRKFNVEIDRYNLPYFIPHRCLIQPLSSISAFRPDVIILDENALKNEPLWSREPVITLGTTIKLVVEVVSNNWQNDYARKYEDYESLKIPEYWIVDYLGIGGKYYIGSPKQPTITICQLVNDEYQKILLRRGDMIESKLFPSLQLNCDQLFSFVK</sequence>
<dbReference type="InterPro" id="IPR008538">
    <property type="entry name" value="Uma2"/>
</dbReference>
<dbReference type="KEGG" id="cyt:cce_4233"/>
<name>B1WSK2_CROS5</name>
<feature type="domain" description="Putative restriction endonuclease" evidence="1">
    <location>
        <begin position="25"/>
        <end position="205"/>
    </location>
</feature>
<dbReference type="SUPFAM" id="SSF52980">
    <property type="entry name" value="Restriction endonuclease-like"/>
    <property type="match status" value="1"/>
</dbReference>
<reference evidence="2 3" key="1">
    <citation type="journal article" date="2008" name="Proc. Natl. Acad. Sci. U.S.A.">
        <title>The genome of Cyanothece 51142, a unicellular diazotrophic cyanobacterium important in the marine nitrogen cycle.</title>
        <authorList>
            <person name="Welsh E.A."/>
            <person name="Liberton M."/>
            <person name="Stoeckel J."/>
            <person name="Loh T."/>
            <person name="Elvitigala T."/>
            <person name="Wang C."/>
            <person name="Wollam A."/>
            <person name="Fulton R.S."/>
            <person name="Clifton S.W."/>
            <person name="Jacobs J.M."/>
            <person name="Aurora R."/>
            <person name="Ghosh B.K."/>
            <person name="Sherman L.A."/>
            <person name="Smith R.D."/>
            <person name="Wilson R.K."/>
            <person name="Pakrasi H.B."/>
        </authorList>
    </citation>
    <scope>NUCLEOTIDE SEQUENCE [LARGE SCALE GENOMIC DNA]</scope>
    <source>
        <strain evidence="3">ATCC 51142 / BH68</strain>
    </source>
</reference>
<dbReference type="Pfam" id="PF05685">
    <property type="entry name" value="Uma2"/>
    <property type="match status" value="1"/>
</dbReference>
<dbReference type="PANTHER" id="PTHR34107">
    <property type="entry name" value="SLL0198 PROTEIN-RELATED"/>
    <property type="match status" value="1"/>
</dbReference>
<dbReference type="AlphaFoldDB" id="B1WSK2"/>
<dbReference type="STRING" id="43989.cce_4233"/>
<dbReference type="InterPro" id="IPR012296">
    <property type="entry name" value="Nuclease_put_TT1808"/>
</dbReference>
<keyword evidence="3" id="KW-1185">Reference proteome</keyword>
<dbReference type="eggNOG" id="COG4636">
    <property type="taxonomic scope" value="Bacteria"/>
</dbReference>
<dbReference type="HOGENOM" id="CLU_076312_5_0_3"/>
<protein>
    <recommendedName>
        <fullName evidence="1">Putative restriction endonuclease domain-containing protein</fullName>
    </recommendedName>
</protein>
<organism evidence="2 3">
    <name type="scientific">Crocosphaera subtropica (strain ATCC 51142 / BH68)</name>
    <name type="common">Cyanothece sp. (strain ATCC 51142)</name>
    <dbReference type="NCBI Taxonomy" id="43989"/>
    <lineage>
        <taxon>Bacteria</taxon>
        <taxon>Bacillati</taxon>
        <taxon>Cyanobacteriota</taxon>
        <taxon>Cyanophyceae</taxon>
        <taxon>Oscillatoriophycideae</taxon>
        <taxon>Chroococcales</taxon>
        <taxon>Aphanothecaceae</taxon>
        <taxon>Crocosphaera</taxon>
        <taxon>Crocosphaera subtropica</taxon>
    </lineage>
</organism>
<evidence type="ECO:0000313" key="2">
    <source>
        <dbReference type="EMBL" id="ACB53581.1"/>
    </source>
</evidence>
<proteinExistence type="predicted"/>
<dbReference type="Proteomes" id="UP000001203">
    <property type="component" value="Chromosome circular"/>
</dbReference>
<gene>
    <name evidence="2" type="ordered locus">cce_4233</name>
</gene>
<dbReference type="PANTHER" id="PTHR34107:SF2">
    <property type="entry name" value="SLL0888 PROTEIN"/>
    <property type="match status" value="1"/>
</dbReference>